<dbReference type="Proteomes" id="UP000289738">
    <property type="component" value="Chromosome A05"/>
</dbReference>
<gene>
    <name evidence="1" type="ORF">Ahy_A05g022641</name>
</gene>
<name>A0A445D162_ARAHY</name>
<dbReference type="AlphaFoldDB" id="A0A445D162"/>
<accession>A0A445D162</accession>
<sequence>MYQVTTPTVSHSHTDKQLVFHSSLPVDFVKVFLPHTPNAPHTKTRLCQGNMASFEKDEEPMLLETRGLRSDEHVDSNFRRLVTRTRSASMSIPMVSMESSDREATFVGHTGPLRTVRKIPFPQMSGPLYPTQGTGNSLQRSRVVAGNNVGESRIERFRNTGESHWNNNNDRKNEHLLRSGQLGMCNDPYCTTCPANFKAAQQGNSRTSYRRDPVFHNVLYGDAKVSLEKFTHFSLLMFLEL</sequence>
<proteinExistence type="predicted"/>
<protein>
    <recommendedName>
        <fullName evidence="3">Cyclic nucleotide-binding domain-containing protein</fullName>
    </recommendedName>
</protein>
<evidence type="ECO:0000313" key="2">
    <source>
        <dbReference type="Proteomes" id="UP000289738"/>
    </source>
</evidence>
<keyword evidence="2" id="KW-1185">Reference proteome</keyword>
<organism evidence="1 2">
    <name type="scientific">Arachis hypogaea</name>
    <name type="common">Peanut</name>
    <dbReference type="NCBI Taxonomy" id="3818"/>
    <lineage>
        <taxon>Eukaryota</taxon>
        <taxon>Viridiplantae</taxon>
        <taxon>Streptophyta</taxon>
        <taxon>Embryophyta</taxon>
        <taxon>Tracheophyta</taxon>
        <taxon>Spermatophyta</taxon>
        <taxon>Magnoliopsida</taxon>
        <taxon>eudicotyledons</taxon>
        <taxon>Gunneridae</taxon>
        <taxon>Pentapetalae</taxon>
        <taxon>rosids</taxon>
        <taxon>fabids</taxon>
        <taxon>Fabales</taxon>
        <taxon>Fabaceae</taxon>
        <taxon>Papilionoideae</taxon>
        <taxon>50 kb inversion clade</taxon>
        <taxon>dalbergioids sensu lato</taxon>
        <taxon>Dalbergieae</taxon>
        <taxon>Pterocarpus clade</taxon>
        <taxon>Arachis</taxon>
    </lineage>
</organism>
<dbReference type="EMBL" id="SDMP01000005">
    <property type="protein sequence ID" value="RYR56901.1"/>
    <property type="molecule type" value="Genomic_DNA"/>
</dbReference>
<evidence type="ECO:0000313" key="1">
    <source>
        <dbReference type="EMBL" id="RYR56901.1"/>
    </source>
</evidence>
<reference evidence="1 2" key="1">
    <citation type="submission" date="2019-01" db="EMBL/GenBank/DDBJ databases">
        <title>Sequencing of cultivated peanut Arachis hypogaea provides insights into genome evolution and oil improvement.</title>
        <authorList>
            <person name="Chen X."/>
        </authorList>
    </citation>
    <scope>NUCLEOTIDE SEQUENCE [LARGE SCALE GENOMIC DNA]</scope>
    <source>
        <strain evidence="2">cv. Fuhuasheng</strain>
        <tissue evidence="1">Leaves</tissue>
    </source>
</reference>
<comment type="caution">
    <text evidence="1">The sequence shown here is derived from an EMBL/GenBank/DDBJ whole genome shotgun (WGS) entry which is preliminary data.</text>
</comment>
<evidence type="ECO:0008006" key="3">
    <source>
        <dbReference type="Google" id="ProtNLM"/>
    </source>
</evidence>